<evidence type="ECO:0000256" key="10">
    <source>
        <dbReference type="RuleBase" id="RU000304"/>
    </source>
</evidence>
<dbReference type="InterPro" id="IPR011009">
    <property type="entry name" value="Kinase-like_dom_sf"/>
</dbReference>
<evidence type="ECO:0000313" key="12">
    <source>
        <dbReference type="EMBL" id="KAL2048744.1"/>
    </source>
</evidence>
<evidence type="ECO:0000256" key="4">
    <source>
        <dbReference type="ARBA" id="ARBA00022741"/>
    </source>
</evidence>
<comment type="catalytic activity">
    <reaction evidence="8">
        <text>L-seryl-[protein] + ATP = O-phospho-L-seryl-[protein] + ADP + H(+)</text>
        <dbReference type="Rhea" id="RHEA:17989"/>
        <dbReference type="Rhea" id="RHEA-COMP:9863"/>
        <dbReference type="Rhea" id="RHEA-COMP:11604"/>
        <dbReference type="ChEBI" id="CHEBI:15378"/>
        <dbReference type="ChEBI" id="CHEBI:29999"/>
        <dbReference type="ChEBI" id="CHEBI:30616"/>
        <dbReference type="ChEBI" id="CHEBI:83421"/>
        <dbReference type="ChEBI" id="CHEBI:456216"/>
        <dbReference type="EC" id="2.7.11.1"/>
    </reaction>
</comment>
<keyword evidence="2 10" id="KW-0723">Serine/threonine-protein kinase</keyword>
<feature type="domain" description="Protein kinase" evidence="11">
    <location>
        <begin position="39"/>
        <end position="396"/>
    </location>
</feature>
<evidence type="ECO:0000256" key="8">
    <source>
        <dbReference type="ARBA" id="ARBA00048679"/>
    </source>
</evidence>
<dbReference type="EMBL" id="JBHFEH010000081">
    <property type="protein sequence ID" value="KAL2048744.1"/>
    <property type="molecule type" value="Genomic_DNA"/>
</dbReference>
<dbReference type="PANTHER" id="PTHR47634">
    <property type="entry name" value="PROTEIN KINASE DOMAIN-CONTAINING PROTEIN-RELATED"/>
    <property type="match status" value="1"/>
</dbReference>
<protein>
    <recommendedName>
        <fullName evidence="1">non-specific serine/threonine protein kinase</fullName>
        <ecNumber evidence="1">2.7.11.1</ecNumber>
    </recommendedName>
</protein>
<dbReference type="InterPro" id="IPR008271">
    <property type="entry name" value="Ser/Thr_kinase_AS"/>
</dbReference>
<dbReference type="SMART" id="SM00220">
    <property type="entry name" value="S_TKc"/>
    <property type="match status" value="1"/>
</dbReference>
<evidence type="ECO:0000256" key="2">
    <source>
        <dbReference type="ARBA" id="ARBA00022527"/>
    </source>
</evidence>
<evidence type="ECO:0000256" key="5">
    <source>
        <dbReference type="ARBA" id="ARBA00022777"/>
    </source>
</evidence>
<dbReference type="Proteomes" id="UP001590951">
    <property type="component" value="Unassembled WGS sequence"/>
</dbReference>
<dbReference type="PROSITE" id="PS00107">
    <property type="entry name" value="PROTEIN_KINASE_ATP"/>
    <property type="match status" value="1"/>
</dbReference>
<comment type="caution">
    <text evidence="12">The sequence shown here is derived from an EMBL/GenBank/DDBJ whole genome shotgun (WGS) entry which is preliminary data.</text>
</comment>
<evidence type="ECO:0000256" key="3">
    <source>
        <dbReference type="ARBA" id="ARBA00022679"/>
    </source>
</evidence>
<dbReference type="EC" id="2.7.11.1" evidence="1"/>
<feature type="binding site" evidence="9">
    <location>
        <position position="73"/>
    </location>
    <ligand>
        <name>ATP</name>
        <dbReference type="ChEBI" id="CHEBI:30616"/>
    </ligand>
</feature>
<proteinExistence type="inferred from homology"/>
<comment type="similarity">
    <text evidence="10">Belongs to the protein kinase superfamily.</text>
</comment>
<keyword evidence="4 9" id="KW-0547">Nucleotide-binding</keyword>
<dbReference type="Gene3D" id="3.30.200.20">
    <property type="entry name" value="Phosphorylase Kinase, domain 1"/>
    <property type="match status" value="1"/>
</dbReference>
<keyword evidence="6 9" id="KW-0067">ATP-binding</keyword>
<evidence type="ECO:0000256" key="6">
    <source>
        <dbReference type="ARBA" id="ARBA00022840"/>
    </source>
</evidence>
<dbReference type="PROSITE" id="PS00108">
    <property type="entry name" value="PROTEIN_KINASE_ST"/>
    <property type="match status" value="1"/>
</dbReference>
<keyword evidence="5" id="KW-0418">Kinase</keyword>
<reference evidence="12 13" key="1">
    <citation type="submission" date="2024-09" db="EMBL/GenBank/DDBJ databases">
        <title>Rethinking Asexuality: The Enigmatic Case of Functional Sexual Genes in Lepraria (Stereocaulaceae).</title>
        <authorList>
            <person name="Doellman M."/>
            <person name="Sun Y."/>
            <person name="Barcenas-Pena A."/>
            <person name="Lumbsch H.T."/>
            <person name="Grewe F."/>
        </authorList>
    </citation>
    <scope>NUCLEOTIDE SEQUENCE [LARGE SCALE GENOMIC DNA]</scope>
    <source>
        <strain evidence="12 13">Grewe 0041</strain>
    </source>
</reference>
<dbReference type="Gene3D" id="1.10.510.10">
    <property type="entry name" value="Transferase(Phosphotransferase) domain 1"/>
    <property type="match status" value="1"/>
</dbReference>
<dbReference type="InterPro" id="IPR017441">
    <property type="entry name" value="Protein_kinase_ATP_BS"/>
</dbReference>
<name>A0ABR4AT65_9LECA</name>
<evidence type="ECO:0000259" key="11">
    <source>
        <dbReference type="PROSITE" id="PS50011"/>
    </source>
</evidence>
<dbReference type="InterPro" id="IPR051334">
    <property type="entry name" value="SRPK"/>
</dbReference>
<keyword evidence="13" id="KW-1185">Reference proteome</keyword>
<comment type="catalytic activity">
    <reaction evidence="7">
        <text>L-threonyl-[protein] + ATP = O-phospho-L-threonyl-[protein] + ADP + H(+)</text>
        <dbReference type="Rhea" id="RHEA:46608"/>
        <dbReference type="Rhea" id="RHEA-COMP:11060"/>
        <dbReference type="Rhea" id="RHEA-COMP:11605"/>
        <dbReference type="ChEBI" id="CHEBI:15378"/>
        <dbReference type="ChEBI" id="CHEBI:30013"/>
        <dbReference type="ChEBI" id="CHEBI:30616"/>
        <dbReference type="ChEBI" id="CHEBI:61977"/>
        <dbReference type="ChEBI" id="CHEBI:456216"/>
        <dbReference type="EC" id="2.7.11.1"/>
    </reaction>
</comment>
<dbReference type="SUPFAM" id="SSF56112">
    <property type="entry name" value="Protein kinase-like (PK-like)"/>
    <property type="match status" value="1"/>
</dbReference>
<sequence>MNTSTHLLPANTLLDEEGNPDYDPRRFYPARIGDTIQKYQIVSKLGWGTGSTVWLAKDTNCWPWQTNRYVALKITNCFERDRKSAKDELEMSQHISHIQTVHEGRSYVRLIQDSFTIPGPFGEHLGMVFEPLREPLWLLGRHLGTVGLPSTILKAFLKLVLKGLDFLHSECHIIHTDLKSDNLLLGFEDGSVINDYVRQQKENPPQSKEVHGHPIYQSRPDFGGLRKGVGLLKISDFGAAVFGNVPTPHRHDIQPEQFCAPEVLLKAGWTYSADIWNLGMVLWELLQDISLLDGLGPESDRYSREAHFAQMIGLLGPPPQELLDRADSATLSSLYTAEGEFKHPQLIPSEAFTFSDVTPFLQGEDKRLFIEFASKMLKWLPEERSSAKDLYNDPWLSFRSAVDH</sequence>
<gene>
    <name evidence="12" type="ORF">ABVK25_010996</name>
</gene>
<evidence type="ECO:0000313" key="13">
    <source>
        <dbReference type="Proteomes" id="UP001590951"/>
    </source>
</evidence>
<keyword evidence="3" id="KW-0808">Transferase</keyword>
<accession>A0ABR4AT65</accession>
<evidence type="ECO:0000256" key="1">
    <source>
        <dbReference type="ARBA" id="ARBA00012513"/>
    </source>
</evidence>
<dbReference type="Pfam" id="PF00069">
    <property type="entry name" value="Pkinase"/>
    <property type="match status" value="1"/>
</dbReference>
<organism evidence="12 13">
    <name type="scientific">Lepraria finkii</name>
    <dbReference type="NCBI Taxonomy" id="1340010"/>
    <lineage>
        <taxon>Eukaryota</taxon>
        <taxon>Fungi</taxon>
        <taxon>Dikarya</taxon>
        <taxon>Ascomycota</taxon>
        <taxon>Pezizomycotina</taxon>
        <taxon>Lecanoromycetes</taxon>
        <taxon>OSLEUM clade</taxon>
        <taxon>Lecanoromycetidae</taxon>
        <taxon>Lecanorales</taxon>
        <taxon>Lecanorineae</taxon>
        <taxon>Stereocaulaceae</taxon>
        <taxon>Lepraria</taxon>
    </lineage>
</organism>
<evidence type="ECO:0000256" key="7">
    <source>
        <dbReference type="ARBA" id="ARBA00047899"/>
    </source>
</evidence>
<dbReference type="PANTHER" id="PTHR47634:SF9">
    <property type="entry name" value="PROTEIN KINASE DOMAIN-CONTAINING PROTEIN-RELATED"/>
    <property type="match status" value="1"/>
</dbReference>
<dbReference type="PROSITE" id="PS50011">
    <property type="entry name" value="PROTEIN_KINASE_DOM"/>
    <property type="match status" value="1"/>
</dbReference>
<evidence type="ECO:0000256" key="9">
    <source>
        <dbReference type="PROSITE-ProRule" id="PRU10141"/>
    </source>
</evidence>
<dbReference type="InterPro" id="IPR000719">
    <property type="entry name" value="Prot_kinase_dom"/>
</dbReference>